<dbReference type="EMBL" id="MK125141">
    <property type="protein sequence ID" value="AZF88776.1"/>
    <property type="molecule type" value="Genomic_DNA"/>
</dbReference>
<evidence type="ECO:0000313" key="2">
    <source>
        <dbReference type="Proteomes" id="UP000270437"/>
    </source>
</evidence>
<name>A0A3G8F3J9_9CAUD</name>
<reference evidence="2" key="1">
    <citation type="submission" date="2018-11" db="EMBL/GenBank/DDBJ databases">
        <authorList>
            <person name="Olsen N.S."/>
            <person name="Kot W."/>
            <person name="Hansen L.H."/>
        </authorList>
    </citation>
    <scope>NUCLEOTIDE SEQUENCE [LARGE SCALE GENOMIC DNA]</scope>
</reference>
<dbReference type="GeneID" id="55008274"/>
<protein>
    <submittedName>
        <fullName evidence="1">Uncharacterized protein</fullName>
    </submittedName>
</protein>
<dbReference type="Proteomes" id="UP000270437">
    <property type="component" value="Segment"/>
</dbReference>
<dbReference type="RefSeq" id="YP_009816961.1">
    <property type="nucleotide sequence ID" value="NC_048113.1"/>
</dbReference>
<organism evidence="1 2">
    <name type="scientific">Salmonella phage Lumpael</name>
    <dbReference type="NCBI Taxonomy" id="2488859"/>
    <lineage>
        <taxon>Viruses</taxon>
        <taxon>Duplodnaviria</taxon>
        <taxon>Heunggongvirae</taxon>
        <taxon>Uroviricota</taxon>
        <taxon>Caudoviricetes</taxon>
        <taxon>Murrayvirus</taxon>
        <taxon>Murrayvirus lumpael</taxon>
    </lineage>
</organism>
<dbReference type="KEGG" id="vg:55008274"/>
<sequence length="95" mass="10835">MLKHFQLSFVIILSHQHEDDEMKQTLLPTKTNKAQLVNPLLLKQAHILIEVAMILRNRLKMYAAGPAATAALKREARQAEDDARELIRGAYGYRP</sequence>
<keyword evidence="2" id="KW-1185">Reference proteome</keyword>
<proteinExistence type="predicted"/>
<accession>A0A3G8F3J9</accession>
<evidence type="ECO:0000313" key="1">
    <source>
        <dbReference type="EMBL" id="AZF88776.1"/>
    </source>
</evidence>